<dbReference type="EMBL" id="JAGGKV010000023">
    <property type="protein sequence ID" value="MBP1966672.1"/>
    <property type="molecule type" value="Genomic_DNA"/>
</dbReference>
<accession>A0ABS4I6Y9</accession>
<keyword evidence="2" id="KW-1185">Reference proteome</keyword>
<proteinExistence type="predicted"/>
<sequence length="51" mass="5620">MGLNKGTPFPYLGKKRIFVGWRGTTGSYSTSILLSPLIKLESTMGNKVLFI</sequence>
<dbReference type="Proteomes" id="UP001519344">
    <property type="component" value="Unassembled WGS sequence"/>
</dbReference>
<reference evidence="1 2" key="1">
    <citation type="submission" date="2021-03" db="EMBL/GenBank/DDBJ databases">
        <title>Genomic Encyclopedia of Type Strains, Phase IV (KMG-IV): sequencing the most valuable type-strain genomes for metagenomic binning, comparative biology and taxonomic classification.</title>
        <authorList>
            <person name="Goeker M."/>
        </authorList>
    </citation>
    <scope>NUCLEOTIDE SEQUENCE [LARGE SCALE GENOMIC DNA]</scope>
    <source>
        <strain evidence="1 2">DSM 24950</strain>
    </source>
</reference>
<comment type="caution">
    <text evidence="1">The sequence shown here is derived from an EMBL/GenBank/DDBJ whole genome shotgun (WGS) entry which is preliminary data.</text>
</comment>
<protein>
    <submittedName>
        <fullName evidence="1">Uncharacterized protein</fullName>
    </submittedName>
</protein>
<name>A0ABS4I6Y9_9BACL</name>
<evidence type="ECO:0000313" key="2">
    <source>
        <dbReference type="Proteomes" id="UP001519344"/>
    </source>
</evidence>
<evidence type="ECO:0000313" key="1">
    <source>
        <dbReference type="EMBL" id="MBP1966672.1"/>
    </source>
</evidence>
<gene>
    <name evidence="1" type="ORF">J2Z65_005932</name>
</gene>
<organism evidence="1 2">
    <name type="scientific">Paenibacillus aceris</name>
    <dbReference type="NCBI Taxonomy" id="869555"/>
    <lineage>
        <taxon>Bacteria</taxon>
        <taxon>Bacillati</taxon>
        <taxon>Bacillota</taxon>
        <taxon>Bacilli</taxon>
        <taxon>Bacillales</taxon>
        <taxon>Paenibacillaceae</taxon>
        <taxon>Paenibacillus</taxon>
    </lineage>
</organism>